<keyword evidence="2" id="KW-1185">Reference proteome</keyword>
<reference evidence="1" key="1">
    <citation type="submission" date="2020-11" db="EMBL/GenBank/DDBJ databases">
        <authorList>
            <consortium name="DOE Joint Genome Institute"/>
            <person name="Ahrendt S."/>
            <person name="Riley R."/>
            <person name="Andreopoulos W."/>
            <person name="Labutti K."/>
            <person name="Pangilinan J."/>
            <person name="Ruiz-Duenas F.J."/>
            <person name="Barrasa J.M."/>
            <person name="Sanchez-Garcia M."/>
            <person name="Camarero S."/>
            <person name="Miyauchi S."/>
            <person name="Serrano A."/>
            <person name="Linde D."/>
            <person name="Babiker R."/>
            <person name="Drula E."/>
            <person name="Ayuso-Fernandez I."/>
            <person name="Pacheco R."/>
            <person name="Padilla G."/>
            <person name="Ferreira P."/>
            <person name="Barriuso J."/>
            <person name="Kellner H."/>
            <person name="Castanera R."/>
            <person name="Alfaro M."/>
            <person name="Ramirez L."/>
            <person name="Pisabarro A.G."/>
            <person name="Kuo A."/>
            <person name="Tritt A."/>
            <person name="Lipzen A."/>
            <person name="He G."/>
            <person name="Yan M."/>
            <person name="Ng V."/>
            <person name="Cullen D."/>
            <person name="Martin F."/>
            <person name="Rosso M.-N."/>
            <person name="Henrissat B."/>
            <person name="Hibbett D."/>
            <person name="Martinez A.T."/>
            <person name="Grigoriev I.V."/>
        </authorList>
    </citation>
    <scope>NUCLEOTIDE SEQUENCE</scope>
    <source>
        <strain evidence="1">AH 40177</strain>
    </source>
</reference>
<dbReference type="Proteomes" id="UP000772434">
    <property type="component" value="Unassembled WGS sequence"/>
</dbReference>
<evidence type="ECO:0000313" key="1">
    <source>
        <dbReference type="EMBL" id="KAF9058511.1"/>
    </source>
</evidence>
<organism evidence="1 2">
    <name type="scientific">Rhodocollybia butyracea</name>
    <dbReference type="NCBI Taxonomy" id="206335"/>
    <lineage>
        <taxon>Eukaryota</taxon>
        <taxon>Fungi</taxon>
        <taxon>Dikarya</taxon>
        <taxon>Basidiomycota</taxon>
        <taxon>Agaricomycotina</taxon>
        <taxon>Agaricomycetes</taxon>
        <taxon>Agaricomycetidae</taxon>
        <taxon>Agaricales</taxon>
        <taxon>Marasmiineae</taxon>
        <taxon>Omphalotaceae</taxon>
        <taxon>Rhodocollybia</taxon>
    </lineage>
</organism>
<gene>
    <name evidence="1" type="ORF">BDP27DRAFT_1343505</name>
</gene>
<name>A0A9P5P856_9AGAR</name>
<evidence type="ECO:0000313" key="2">
    <source>
        <dbReference type="Proteomes" id="UP000772434"/>
    </source>
</evidence>
<proteinExistence type="predicted"/>
<dbReference type="AlphaFoldDB" id="A0A9P5P856"/>
<sequence length="133" mass="14917">MVDATLTETDVELIQQASRYQVPLSVIRAKSDTRILASLQDAGYFDASDPRAVQLTKNAVSSSARVGTMLQLQKAGLPLETRFYQVNKHTLYAVVKEDERRLAAYGKYEIDERRLVGDLRDDVENGGRWGRLG</sequence>
<comment type="caution">
    <text evidence="1">The sequence shown here is derived from an EMBL/GenBank/DDBJ whole genome shotgun (WGS) entry which is preliminary data.</text>
</comment>
<accession>A0A9P5P856</accession>
<dbReference type="EMBL" id="JADNRY010000372">
    <property type="protein sequence ID" value="KAF9058511.1"/>
    <property type="molecule type" value="Genomic_DNA"/>
</dbReference>
<protein>
    <submittedName>
        <fullName evidence="1">Uncharacterized protein</fullName>
    </submittedName>
</protein>